<gene>
    <name evidence="2" type="ordered locus">AFE_1302</name>
</gene>
<dbReference type="AlphaFoldDB" id="B7J8Y4"/>
<dbReference type="InterPro" id="IPR049243">
    <property type="entry name" value="DUF6878"/>
</dbReference>
<dbReference type="KEGG" id="afr:AFE_1302"/>
<dbReference type="HOGENOM" id="CLU_2115686_0_0_6"/>
<organism evidence="2 3">
    <name type="scientific">Acidithiobacillus ferrooxidans (strain ATCC 23270 / DSM 14882 / CIP 104768 / NCIMB 8455)</name>
    <name type="common">Ferrobacillus ferrooxidans (strain ATCC 23270)</name>
    <dbReference type="NCBI Taxonomy" id="243159"/>
    <lineage>
        <taxon>Bacteria</taxon>
        <taxon>Pseudomonadati</taxon>
        <taxon>Pseudomonadota</taxon>
        <taxon>Acidithiobacillia</taxon>
        <taxon>Acidithiobacillales</taxon>
        <taxon>Acidithiobacillaceae</taxon>
        <taxon>Acidithiobacillus</taxon>
    </lineage>
</organism>
<sequence length="114" mass="12595">MQEKDFTRIITAMRATGACSLRAEYHGSGDSMDSFTMSFADGQGNDLSLPKEVASDIQNQLYDLLVGDHEGWENNEGGYGEISLDLDDGVPTMDWDHYDYVVDTSLTSHSFGDD</sequence>
<dbReference type="Pfam" id="PF21798">
    <property type="entry name" value="DUF6878"/>
    <property type="match status" value="1"/>
</dbReference>
<dbReference type="PaxDb" id="243159-AFE_1302"/>
<name>B7J8Y4_ACIF2</name>
<evidence type="ECO:0000313" key="3">
    <source>
        <dbReference type="Proteomes" id="UP000001362"/>
    </source>
</evidence>
<feature type="domain" description="DUF6878" evidence="1">
    <location>
        <begin position="51"/>
        <end position="109"/>
    </location>
</feature>
<reference evidence="2 3" key="1">
    <citation type="journal article" date="2008" name="BMC Genomics">
        <title>Acidithiobacillus ferrooxidans metabolism: from genome sequence to industrial applications.</title>
        <authorList>
            <person name="Valdes J."/>
            <person name="Pedroso I."/>
            <person name="Quatrini R."/>
            <person name="Dodson R.J."/>
            <person name="Tettelin H."/>
            <person name="Blake R.II."/>
            <person name="Eisen J.A."/>
            <person name="Holmes D.S."/>
        </authorList>
    </citation>
    <scope>NUCLEOTIDE SEQUENCE [LARGE SCALE GENOMIC DNA]</scope>
    <source>
        <strain evidence="3">ATCC 23270 / DSM 14882 / CIP 104768 / NCIMB 8455</strain>
    </source>
</reference>
<evidence type="ECO:0000313" key="2">
    <source>
        <dbReference type="EMBL" id="ACK78620.1"/>
    </source>
</evidence>
<dbReference type="RefSeq" id="WP_012606973.1">
    <property type="nucleotide sequence ID" value="NC_011761.1"/>
</dbReference>
<evidence type="ECO:0000259" key="1">
    <source>
        <dbReference type="Pfam" id="PF21798"/>
    </source>
</evidence>
<dbReference type="GeneID" id="65280558"/>
<dbReference type="EMBL" id="CP001219">
    <property type="protein sequence ID" value="ACK78620.1"/>
    <property type="molecule type" value="Genomic_DNA"/>
</dbReference>
<dbReference type="Proteomes" id="UP000001362">
    <property type="component" value="Chromosome"/>
</dbReference>
<proteinExistence type="predicted"/>
<protein>
    <recommendedName>
        <fullName evidence="1">DUF6878 domain-containing protein</fullName>
    </recommendedName>
</protein>
<accession>B7J8Y4</accession>
<keyword evidence="3" id="KW-1185">Reference proteome</keyword>